<name>A0A0K9FEL4_9BACI</name>
<keyword evidence="1" id="KW-0812">Transmembrane</keyword>
<dbReference type="EMBL" id="LFXJ01000005">
    <property type="protein sequence ID" value="KMY32697.1"/>
    <property type="molecule type" value="Genomic_DNA"/>
</dbReference>
<sequence>MKSNEFIKCLALFLFSTVFLYGIGETYGVPWLQFHFFGQYNDGGLYFSFSSLTPILGGLLIVALYETKIKRLI</sequence>
<comment type="caution">
    <text evidence="2">The sequence shown here is derived from an EMBL/GenBank/DDBJ whole genome shotgun (WGS) entry which is preliminary data.</text>
</comment>
<feature type="transmembrane region" description="Helical" evidence="1">
    <location>
        <begin position="44"/>
        <end position="65"/>
    </location>
</feature>
<dbReference type="GeneID" id="96598847"/>
<proteinExistence type="predicted"/>
<dbReference type="RefSeq" id="WP_049666156.1">
    <property type="nucleotide sequence ID" value="NZ_LFXJ01000005.1"/>
</dbReference>
<reference evidence="3" key="1">
    <citation type="submission" date="2015-07" db="EMBL/GenBank/DDBJ databases">
        <authorList>
            <person name="Liu B."/>
            <person name="Wang J."/>
            <person name="Zhu Y."/>
            <person name="Liu G."/>
            <person name="Chen Q."/>
            <person name="Lan J."/>
            <person name="Che J."/>
            <person name="Ge C."/>
            <person name="Shi H."/>
            <person name="Pan Z."/>
            <person name="Liu X."/>
        </authorList>
    </citation>
    <scope>NUCLEOTIDE SEQUENCE [LARGE SCALE GENOMIC DNA]</scope>
    <source>
        <strain evidence="3">DSM 23493</strain>
    </source>
</reference>
<evidence type="ECO:0000313" key="3">
    <source>
        <dbReference type="Proteomes" id="UP000037326"/>
    </source>
</evidence>
<accession>A0A0K9FEL4</accession>
<keyword evidence="1" id="KW-0472">Membrane</keyword>
<evidence type="ECO:0000256" key="1">
    <source>
        <dbReference type="SAM" id="Phobius"/>
    </source>
</evidence>
<protein>
    <submittedName>
        <fullName evidence="2">Uncharacterized protein</fullName>
    </submittedName>
</protein>
<dbReference type="PATRIC" id="fig|582475.4.peg.1897"/>
<keyword evidence="1" id="KW-1133">Transmembrane helix</keyword>
<dbReference type="OrthoDB" id="2737401at2"/>
<evidence type="ECO:0000313" key="2">
    <source>
        <dbReference type="EMBL" id="KMY32697.1"/>
    </source>
</evidence>
<organism evidence="2 3">
    <name type="scientific">Lysinibacillus xylanilyticus</name>
    <dbReference type="NCBI Taxonomy" id="582475"/>
    <lineage>
        <taxon>Bacteria</taxon>
        <taxon>Bacillati</taxon>
        <taxon>Bacillota</taxon>
        <taxon>Bacilli</taxon>
        <taxon>Bacillales</taxon>
        <taxon>Bacillaceae</taxon>
        <taxon>Lysinibacillus</taxon>
    </lineage>
</organism>
<dbReference type="AlphaFoldDB" id="A0A0K9FEL4"/>
<gene>
    <name evidence="2" type="ORF">ACZ11_11420</name>
</gene>
<dbReference type="Proteomes" id="UP000037326">
    <property type="component" value="Unassembled WGS sequence"/>
</dbReference>